<proteinExistence type="predicted"/>
<gene>
    <name evidence="1" type="ORF">C4532_06865</name>
</gene>
<evidence type="ECO:0000313" key="2">
    <source>
        <dbReference type="Proteomes" id="UP000285961"/>
    </source>
</evidence>
<protein>
    <submittedName>
        <fullName evidence="1">Uncharacterized protein</fullName>
    </submittedName>
</protein>
<organism evidence="1 2">
    <name type="scientific">Candidatus Abyssobacteria bacterium SURF_17</name>
    <dbReference type="NCBI Taxonomy" id="2093361"/>
    <lineage>
        <taxon>Bacteria</taxon>
        <taxon>Pseudomonadati</taxon>
        <taxon>Candidatus Hydrogenedentota</taxon>
        <taxon>Candidatus Abyssobacteria</taxon>
    </lineage>
</organism>
<reference evidence="1 2" key="1">
    <citation type="journal article" date="2017" name="ISME J.">
        <title>Energy and carbon metabolisms in a deep terrestrial subsurface fluid microbial community.</title>
        <authorList>
            <person name="Momper L."/>
            <person name="Jungbluth S.P."/>
            <person name="Lee M.D."/>
            <person name="Amend J.P."/>
        </authorList>
    </citation>
    <scope>NUCLEOTIDE SEQUENCE [LARGE SCALE GENOMIC DNA]</scope>
    <source>
        <strain evidence="1">SURF_17</strain>
    </source>
</reference>
<dbReference type="Proteomes" id="UP000285961">
    <property type="component" value="Unassembled WGS sequence"/>
</dbReference>
<name>A0A419F1N5_9BACT</name>
<dbReference type="EMBL" id="QZKI01000053">
    <property type="protein sequence ID" value="RJP71867.1"/>
    <property type="molecule type" value="Genomic_DNA"/>
</dbReference>
<comment type="caution">
    <text evidence="1">The sequence shown here is derived from an EMBL/GenBank/DDBJ whole genome shotgun (WGS) entry which is preliminary data.</text>
</comment>
<sequence>MLLFGVLHPPAIRLLPLRSLRLDGEKTVFHSDGQNLKSKTETWKPIIGSFSGLRRGRFQPDVKAVEIPLGQVGDVEMKLLWRVRTVVGYFGILFKRCPEQFVVIIAV</sequence>
<dbReference type="AlphaFoldDB" id="A0A419F1N5"/>
<evidence type="ECO:0000313" key="1">
    <source>
        <dbReference type="EMBL" id="RJP71867.1"/>
    </source>
</evidence>
<accession>A0A419F1N5</accession>
<feature type="non-terminal residue" evidence="1">
    <location>
        <position position="107"/>
    </location>
</feature>